<evidence type="ECO:0000256" key="3">
    <source>
        <dbReference type="ARBA" id="ARBA00022692"/>
    </source>
</evidence>
<dbReference type="PANTHER" id="PTHR42770">
    <property type="entry name" value="AMINO ACID TRANSPORTER-RELATED"/>
    <property type="match status" value="1"/>
</dbReference>
<keyword evidence="5 6" id="KW-0472">Membrane</keyword>
<keyword evidence="2" id="KW-1003">Cell membrane</keyword>
<dbReference type="Proteomes" id="UP000199662">
    <property type="component" value="Unassembled WGS sequence"/>
</dbReference>
<accession>A0A1H6YAQ1</accession>
<dbReference type="GO" id="GO:0005886">
    <property type="term" value="C:plasma membrane"/>
    <property type="evidence" value="ECO:0007669"/>
    <property type="project" value="UniProtKB-SubCell"/>
</dbReference>
<reference evidence="7 8" key="1">
    <citation type="submission" date="2016-10" db="EMBL/GenBank/DDBJ databases">
        <authorList>
            <person name="de Groot N.N."/>
        </authorList>
    </citation>
    <scope>NUCLEOTIDE SEQUENCE [LARGE SCALE GENOMIC DNA]</scope>
    <source>
        <strain evidence="7 8">DSM 2179</strain>
    </source>
</reference>
<dbReference type="AlphaFoldDB" id="A0A1H6YAQ1"/>
<name>A0A1H6YAQ1_9FIRM</name>
<comment type="subcellular location">
    <subcellularLocation>
        <location evidence="1">Cell membrane</location>
        <topology evidence="1">Multi-pass membrane protein</topology>
    </subcellularLocation>
</comment>
<evidence type="ECO:0000313" key="8">
    <source>
        <dbReference type="Proteomes" id="UP000199662"/>
    </source>
</evidence>
<dbReference type="STRING" id="84035.SAMN05660742_10619"/>
<dbReference type="Pfam" id="PF13520">
    <property type="entry name" value="AA_permease_2"/>
    <property type="match status" value="1"/>
</dbReference>
<dbReference type="GO" id="GO:0022857">
    <property type="term" value="F:transmembrane transporter activity"/>
    <property type="evidence" value="ECO:0007669"/>
    <property type="project" value="InterPro"/>
</dbReference>
<evidence type="ECO:0000256" key="1">
    <source>
        <dbReference type="ARBA" id="ARBA00004651"/>
    </source>
</evidence>
<sequence>MSTNKFGFWSIVLLGINAIIGSGIFLLPNKAYALTGSFSLIVILFDMILAISMALCFAELSGLFKKNGGPYVYAKAAFGDFVGFEVGFMKAAVSIIAWATMANGFVTALSAVWPIASGPIYKNSIIIALITFLAIINILGVKLSEILNNIVTIGKILPLLLFISVGIFFINGGNFTPFFTTQVTETSSFGAAALLIFYAFTGFESISSAAEDMDDPKKNLPRAILVVMLIVSAFYLSIQAVSIGILGTSLANTQTPIATAASEFLGPVGGILVTAGTLISIGGINIAASFLTPRNIVAIADDKLLPPVFSRYSKYGTPYVAIAFSAILTIFIALSGSFTQLAAISVVSRFTQYLPTCLAVIVLRKKNPTEKSSLRLPFGPVIPLISVIVSVWLLVQSDLEKILIGLGGLIIGIPFYFLMKKQYLDK</sequence>
<feature type="transmembrane region" description="Helical" evidence="6">
    <location>
        <begin position="312"/>
        <end position="335"/>
    </location>
</feature>
<protein>
    <submittedName>
        <fullName evidence="7">Amino acid/polyamine/organocation transporter, APC superfamily (TC 2.A.3)</fullName>
    </submittedName>
</protein>
<feature type="transmembrane region" description="Helical" evidence="6">
    <location>
        <begin position="224"/>
        <end position="248"/>
    </location>
</feature>
<dbReference type="RefSeq" id="WP_091830550.1">
    <property type="nucleotide sequence ID" value="NZ_FNZK01000006.1"/>
</dbReference>
<feature type="transmembrane region" description="Helical" evidence="6">
    <location>
        <begin position="187"/>
        <end position="203"/>
    </location>
</feature>
<dbReference type="Gene3D" id="1.20.1740.10">
    <property type="entry name" value="Amino acid/polyamine transporter I"/>
    <property type="match status" value="1"/>
</dbReference>
<feature type="transmembrane region" description="Helical" evidence="6">
    <location>
        <begin position="6"/>
        <end position="27"/>
    </location>
</feature>
<feature type="transmembrane region" description="Helical" evidence="6">
    <location>
        <begin position="95"/>
        <end position="113"/>
    </location>
</feature>
<evidence type="ECO:0000256" key="4">
    <source>
        <dbReference type="ARBA" id="ARBA00022989"/>
    </source>
</evidence>
<feature type="transmembrane region" description="Helical" evidence="6">
    <location>
        <begin position="401"/>
        <end position="419"/>
    </location>
</feature>
<keyword evidence="3 6" id="KW-0812">Transmembrane</keyword>
<evidence type="ECO:0000256" key="6">
    <source>
        <dbReference type="SAM" id="Phobius"/>
    </source>
</evidence>
<evidence type="ECO:0000313" key="7">
    <source>
        <dbReference type="EMBL" id="SEJ33845.1"/>
    </source>
</evidence>
<dbReference type="InterPro" id="IPR002293">
    <property type="entry name" value="AA/rel_permease1"/>
</dbReference>
<evidence type="ECO:0000256" key="5">
    <source>
        <dbReference type="ARBA" id="ARBA00023136"/>
    </source>
</evidence>
<dbReference type="InterPro" id="IPR050367">
    <property type="entry name" value="APC_superfamily"/>
</dbReference>
<feature type="transmembrane region" description="Helical" evidence="6">
    <location>
        <begin position="156"/>
        <end position="175"/>
    </location>
</feature>
<feature type="transmembrane region" description="Helical" evidence="6">
    <location>
        <begin position="125"/>
        <end position="144"/>
    </location>
</feature>
<keyword evidence="8" id="KW-1185">Reference proteome</keyword>
<gene>
    <name evidence="7" type="ORF">SAMN05660742_10619</name>
</gene>
<feature type="transmembrane region" description="Helical" evidence="6">
    <location>
        <begin position="375"/>
        <end position="395"/>
    </location>
</feature>
<feature type="transmembrane region" description="Helical" evidence="6">
    <location>
        <begin position="268"/>
        <end position="291"/>
    </location>
</feature>
<keyword evidence="4 6" id="KW-1133">Transmembrane helix</keyword>
<proteinExistence type="predicted"/>
<dbReference type="PIRSF" id="PIRSF006060">
    <property type="entry name" value="AA_transporter"/>
    <property type="match status" value="1"/>
</dbReference>
<dbReference type="EMBL" id="FNZK01000006">
    <property type="protein sequence ID" value="SEJ33845.1"/>
    <property type="molecule type" value="Genomic_DNA"/>
</dbReference>
<dbReference type="PANTHER" id="PTHR42770:SF18">
    <property type="entry name" value="ARGININE_AGMATINE ANTIPORTER"/>
    <property type="match status" value="1"/>
</dbReference>
<feature type="transmembrane region" description="Helical" evidence="6">
    <location>
        <begin position="39"/>
        <end position="64"/>
    </location>
</feature>
<evidence type="ECO:0000256" key="2">
    <source>
        <dbReference type="ARBA" id="ARBA00022475"/>
    </source>
</evidence>
<organism evidence="7 8">
    <name type="scientific">Propionispira arboris</name>
    <dbReference type="NCBI Taxonomy" id="84035"/>
    <lineage>
        <taxon>Bacteria</taxon>
        <taxon>Bacillati</taxon>
        <taxon>Bacillota</taxon>
        <taxon>Negativicutes</taxon>
        <taxon>Selenomonadales</taxon>
        <taxon>Selenomonadaceae</taxon>
        <taxon>Propionispira</taxon>
    </lineage>
</organism>